<dbReference type="InterPro" id="IPR007031">
    <property type="entry name" value="Poxvirus_VLTF3"/>
</dbReference>
<dbReference type="Proteomes" id="UP000019132">
    <property type="component" value="Unassembled WGS sequence"/>
</dbReference>
<proteinExistence type="predicted"/>
<dbReference type="GO" id="GO:0046782">
    <property type="term" value="P:regulation of viral transcription"/>
    <property type="evidence" value="ECO:0007669"/>
    <property type="project" value="InterPro"/>
</dbReference>
<reference evidence="2" key="1">
    <citation type="journal article" date="2010" name="Genome Biol.">
        <title>Genome sequence of the necrotrophic plant pathogen Pythium ultimum reveals original pathogenicity mechanisms and effector repertoire.</title>
        <authorList>
            <person name="Levesque C.A."/>
            <person name="Brouwer H."/>
            <person name="Cano L."/>
            <person name="Hamilton J.P."/>
            <person name="Holt C."/>
            <person name="Huitema E."/>
            <person name="Raffaele S."/>
            <person name="Robideau G.P."/>
            <person name="Thines M."/>
            <person name="Win J."/>
            <person name="Zerillo M.M."/>
            <person name="Beakes G.W."/>
            <person name="Boore J.L."/>
            <person name="Busam D."/>
            <person name="Dumas B."/>
            <person name="Ferriera S."/>
            <person name="Fuerstenberg S.I."/>
            <person name="Gachon C.M."/>
            <person name="Gaulin E."/>
            <person name="Govers F."/>
            <person name="Grenville-Briggs L."/>
            <person name="Horner N."/>
            <person name="Hostetler J."/>
            <person name="Jiang R.H."/>
            <person name="Johnson J."/>
            <person name="Krajaejun T."/>
            <person name="Lin H."/>
            <person name="Meijer H.J."/>
            <person name="Moore B."/>
            <person name="Morris P."/>
            <person name="Phuntmart V."/>
            <person name="Puiu D."/>
            <person name="Shetty J."/>
            <person name="Stajich J.E."/>
            <person name="Tripathy S."/>
            <person name="Wawra S."/>
            <person name="van West P."/>
            <person name="Whitty B.R."/>
            <person name="Coutinho P.M."/>
            <person name="Henrissat B."/>
            <person name="Martin F."/>
            <person name="Thomas P.D."/>
            <person name="Tyler B.M."/>
            <person name="De Vries R.P."/>
            <person name="Kamoun S."/>
            <person name="Yandell M."/>
            <person name="Tisserat N."/>
            <person name="Buell C.R."/>
        </authorList>
    </citation>
    <scope>NUCLEOTIDE SEQUENCE</scope>
    <source>
        <strain evidence="2">DAOM:BR144</strain>
    </source>
</reference>
<dbReference type="HOGENOM" id="CLU_1130967_0_0_1"/>
<keyword evidence="2" id="KW-1185">Reference proteome</keyword>
<organism evidence="1 2">
    <name type="scientific">Globisporangium ultimum (strain ATCC 200006 / CBS 805.95 / DAOM BR144)</name>
    <name type="common">Pythium ultimum</name>
    <dbReference type="NCBI Taxonomy" id="431595"/>
    <lineage>
        <taxon>Eukaryota</taxon>
        <taxon>Sar</taxon>
        <taxon>Stramenopiles</taxon>
        <taxon>Oomycota</taxon>
        <taxon>Peronosporomycetes</taxon>
        <taxon>Pythiales</taxon>
        <taxon>Pythiaceae</taxon>
        <taxon>Globisporangium</taxon>
    </lineage>
</organism>
<dbReference type="EnsemblProtists" id="PYU1_T015093">
    <property type="protein sequence ID" value="PYU1_T015093"/>
    <property type="gene ID" value="PYU1_G015062"/>
</dbReference>
<name>K3XCZ4_GLOUD</name>
<reference evidence="2" key="2">
    <citation type="submission" date="2010-04" db="EMBL/GenBank/DDBJ databases">
        <authorList>
            <person name="Buell R."/>
            <person name="Hamilton J."/>
            <person name="Hostetler J."/>
        </authorList>
    </citation>
    <scope>NUCLEOTIDE SEQUENCE [LARGE SCALE GENOMIC DNA]</scope>
    <source>
        <strain evidence="2">DAOM:BR144</strain>
    </source>
</reference>
<dbReference type="VEuPathDB" id="FungiDB:PYU1_G015062"/>
<dbReference type="AlphaFoldDB" id="K3XCZ4"/>
<sequence length="233" mass="27429">MELLNRLRYLFQQFNNIKLDFKPSEEMLDYCECGNVMQILAGSSEMVCDHCGYLYELRGTVFDDSQFFSQEGMRETNTISEKQLNKIETCIKRGGITNKKKITIEQLGQYLKDADLAELNEHVALIKRLITGIIPPQLTYSETQDITNSFSKAVKAYNIIRPSNKSNMLFYLFLLWKLIEMHVSDYNKRKNLLSFIHLQGTQTLIQNDHIWMQICEITSSFHYRPTDRYRYMD</sequence>
<accession>K3XCZ4</accession>
<evidence type="ECO:0008006" key="3">
    <source>
        <dbReference type="Google" id="ProtNLM"/>
    </source>
</evidence>
<dbReference type="Pfam" id="PF04947">
    <property type="entry name" value="Pox_VLTF3"/>
    <property type="match status" value="1"/>
</dbReference>
<dbReference type="EMBL" id="ADOS01001004">
    <property type="status" value="NOT_ANNOTATED_CDS"/>
    <property type="molecule type" value="Genomic_DNA"/>
</dbReference>
<reference evidence="1" key="3">
    <citation type="submission" date="2015-02" db="UniProtKB">
        <authorList>
            <consortium name="EnsemblProtists"/>
        </authorList>
    </citation>
    <scope>IDENTIFICATION</scope>
    <source>
        <strain evidence="1">DAOM BR144</strain>
    </source>
</reference>
<dbReference type="InParanoid" id="K3XCZ4"/>
<protein>
    <recommendedName>
        <fullName evidence="3">TFIIB-type domain-containing protein</fullName>
    </recommendedName>
</protein>
<dbReference type="eggNOG" id="ENOG502SBBB">
    <property type="taxonomic scope" value="Eukaryota"/>
</dbReference>
<evidence type="ECO:0000313" key="1">
    <source>
        <dbReference type="EnsemblProtists" id="PYU1_T015093"/>
    </source>
</evidence>
<evidence type="ECO:0000313" key="2">
    <source>
        <dbReference type="Proteomes" id="UP000019132"/>
    </source>
</evidence>